<reference evidence="2 3" key="1">
    <citation type="submission" date="2019-06" db="EMBL/GenBank/DDBJ databases">
        <authorList>
            <person name="Li F."/>
        </authorList>
    </citation>
    <scope>NUCLEOTIDE SEQUENCE [LARGE SCALE GENOMIC DNA]</scope>
    <source>
        <strain evidence="2 3">10F1D-1</strain>
    </source>
</reference>
<dbReference type="PANTHER" id="PTHR30157">
    <property type="entry name" value="FERRIC REDUCTASE, NADPH-DEPENDENT"/>
    <property type="match status" value="1"/>
</dbReference>
<gene>
    <name evidence="2" type="ORF">FJ657_08930</name>
</gene>
<organism evidence="2 3">
    <name type="scientific">Schumannella soli</name>
    <dbReference type="NCBI Taxonomy" id="2590779"/>
    <lineage>
        <taxon>Bacteria</taxon>
        <taxon>Bacillati</taxon>
        <taxon>Actinomycetota</taxon>
        <taxon>Actinomycetes</taxon>
        <taxon>Micrococcales</taxon>
        <taxon>Microbacteriaceae</taxon>
        <taxon>Schumannella</taxon>
    </lineage>
</organism>
<accession>A0A506Y230</accession>
<keyword evidence="3" id="KW-1185">Reference proteome</keyword>
<evidence type="ECO:0000313" key="3">
    <source>
        <dbReference type="Proteomes" id="UP000316252"/>
    </source>
</evidence>
<comment type="caution">
    <text evidence="2">The sequence shown here is derived from an EMBL/GenBank/DDBJ whole genome shotgun (WGS) entry which is preliminary data.</text>
</comment>
<dbReference type="InterPro" id="IPR039261">
    <property type="entry name" value="FNR_nucleotide-bd"/>
</dbReference>
<sequence length="118" mass="12822">MLLSDVLAASVSWQPDAGDTILLAADAAELPVIETLVATLPVRARGRIFIEVENADQIGYLETPGRVCVSWLVRDRGQSLRTAVDAWLAEMLPLELEREHRVYAWIAGDAAAHAITSA</sequence>
<name>A0A506Y230_9MICO</name>
<dbReference type="Pfam" id="PF04954">
    <property type="entry name" value="SIP"/>
    <property type="match status" value="1"/>
</dbReference>
<dbReference type="InterPro" id="IPR039374">
    <property type="entry name" value="SIP_fam"/>
</dbReference>
<dbReference type="InterPro" id="IPR007037">
    <property type="entry name" value="SIP_rossman_dom"/>
</dbReference>
<evidence type="ECO:0000259" key="1">
    <source>
        <dbReference type="Pfam" id="PF04954"/>
    </source>
</evidence>
<dbReference type="RefSeq" id="WP_141163311.1">
    <property type="nucleotide sequence ID" value="NZ_VHQG01000002.1"/>
</dbReference>
<feature type="domain" description="SIP-like Rossmann fold" evidence="1">
    <location>
        <begin position="19"/>
        <end position="112"/>
    </location>
</feature>
<protein>
    <submittedName>
        <fullName evidence="2">Siderophore-interacting protein</fullName>
    </submittedName>
</protein>
<proteinExistence type="predicted"/>
<dbReference type="EMBL" id="VHQG01000002">
    <property type="protein sequence ID" value="TPW75953.1"/>
    <property type="molecule type" value="Genomic_DNA"/>
</dbReference>
<dbReference type="OrthoDB" id="5123323at2"/>
<dbReference type="PANTHER" id="PTHR30157:SF0">
    <property type="entry name" value="NADPH-DEPENDENT FERRIC-CHELATE REDUCTASE"/>
    <property type="match status" value="1"/>
</dbReference>
<dbReference type="AlphaFoldDB" id="A0A506Y230"/>
<dbReference type="Proteomes" id="UP000316252">
    <property type="component" value="Unassembled WGS sequence"/>
</dbReference>
<dbReference type="Gene3D" id="3.40.50.80">
    <property type="entry name" value="Nucleotide-binding domain of ferredoxin-NADP reductase (FNR) module"/>
    <property type="match status" value="1"/>
</dbReference>
<evidence type="ECO:0000313" key="2">
    <source>
        <dbReference type="EMBL" id="TPW75953.1"/>
    </source>
</evidence>